<keyword evidence="3" id="KW-1185">Reference proteome</keyword>
<proteinExistence type="predicted"/>
<dbReference type="PANTHER" id="PTHR39176">
    <property type="entry name" value="PERIPLASMIC PROTEIN-RELATED"/>
    <property type="match status" value="1"/>
</dbReference>
<dbReference type="Pfam" id="PF07007">
    <property type="entry name" value="LprI"/>
    <property type="match status" value="1"/>
</dbReference>
<gene>
    <name evidence="2" type="ORF">BFL28_14990</name>
</gene>
<evidence type="ECO:0000313" key="2">
    <source>
        <dbReference type="EMBL" id="ODP38292.1"/>
    </source>
</evidence>
<dbReference type="PANTHER" id="PTHR39176:SF1">
    <property type="entry name" value="PERIPLASMIC PROTEIN"/>
    <property type="match status" value="1"/>
</dbReference>
<comment type="caution">
    <text evidence="2">The sequence shown here is derived from an EMBL/GenBank/DDBJ whole genome shotgun (WGS) entry which is preliminary data.</text>
</comment>
<dbReference type="STRING" id="1888892.BFL28_14990"/>
<protein>
    <recommendedName>
        <fullName evidence="1">Lysozyme inhibitor LprI-like N-terminal domain-containing protein</fullName>
    </recommendedName>
</protein>
<sequence>MLLAALMVPVAAQAQWPKPVEARLTATYRQCMASGAAALGQTLAMNVCQSEELERQDARLNQAYVMVMKRLSPRRKASLRRSERAWIAQRDRSCKAAADRYAGGTAAPLEFQGCQLRMTIERTLWLERYR</sequence>
<dbReference type="Proteomes" id="UP000094487">
    <property type="component" value="Unassembled WGS sequence"/>
</dbReference>
<dbReference type="Gene3D" id="1.20.1270.180">
    <property type="match status" value="1"/>
</dbReference>
<dbReference type="InterPro" id="IPR009739">
    <property type="entry name" value="LprI-like_N"/>
</dbReference>
<organism evidence="2 3">
    <name type="scientific">Sphingomonas turrisvirgatae</name>
    <dbReference type="NCBI Taxonomy" id="1888892"/>
    <lineage>
        <taxon>Bacteria</taxon>
        <taxon>Pseudomonadati</taxon>
        <taxon>Pseudomonadota</taxon>
        <taxon>Alphaproteobacteria</taxon>
        <taxon>Sphingomonadales</taxon>
        <taxon>Sphingomonadaceae</taxon>
        <taxon>Sphingomonas</taxon>
    </lineage>
</organism>
<reference evidence="2 3" key="1">
    <citation type="submission" date="2016-08" db="EMBL/GenBank/DDBJ databases">
        <title>Draft genome of the agarase producing Sphingomonas sp. MCT13.</title>
        <authorList>
            <person name="D'Andrea M.M."/>
            <person name="Rossolini G.M."/>
            <person name="Thaller M.C."/>
        </authorList>
    </citation>
    <scope>NUCLEOTIDE SEQUENCE [LARGE SCALE GENOMIC DNA]</scope>
    <source>
        <strain evidence="2 3">MCT13</strain>
    </source>
</reference>
<evidence type="ECO:0000259" key="1">
    <source>
        <dbReference type="Pfam" id="PF07007"/>
    </source>
</evidence>
<accession>A0A1E3LWX1</accession>
<feature type="domain" description="Lysozyme inhibitor LprI-like N-terminal" evidence="1">
    <location>
        <begin position="37"/>
        <end position="126"/>
    </location>
</feature>
<evidence type="ECO:0000313" key="3">
    <source>
        <dbReference type="Proteomes" id="UP000094487"/>
    </source>
</evidence>
<name>A0A1E3LWX1_9SPHN</name>
<dbReference type="AlphaFoldDB" id="A0A1E3LWX1"/>
<dbReference type="EMBL" id="MDDS01000017">
    <property type="protein sequence ID" value="ODP38292.1"/>
    <property type="molecule type" value="Genomic_DNA"/>
</dbReference>